<feature type="compositionally biased region" description="Basic and acidic residues" evidence="5">
    <location>
        <begin position="892"/>
        <end position="904"/>
    </location>
</feature>
<feature type="compositionally biased region" description="Basic and acidic residues" evidence="5">
    <location>
        <begin position="368"/>
        <end position="407"/>
    </location>
</feature>
<evidence type="ECO:0000256" key="1">
    <source>
        <dbReference type="ARBA" id="ARBA00022723"/>
    </source>
</evidence>
<feature type="compositionally biased region" description="Low complexity" evidence="5">
    <location>
        <begin position="493"/>
        <end position="502"/>
    </location>
</feature>
<dbReference type="Pfam" id="PF00412">
    <property type="entry name" value="LIM"/>
    <property type="match status" value="1"/>
</dbReference>
<proteinExistence type="predicted"/>
<keyword evidence="4" id="KW-0175">Coiled coil</keyword>
<dbReference type="PROSITE" id="PS50023">
    <property type="entry name" value="LIM_DOMAIN_2"/>
    <property type="match status" value="1"/>
</dbReference>
<feature type="compositionally biased region" description="Basic residues" evidence="5">
    <location>
        <begin position="565"/>
        <end position="575"/>
    </location>
</feature>
<dbReference type="GO" id="GO:0046872">
    <property type="term" value="F:metal ion binding"/>
    <property type="evidence" value="ECO:0007669"/>
    <property type="project" value="UniProtKB-KW"/>
</dbReference>
<feature type="compositionally biased region" description="Pro residues" evidence="5">
    <location>
        <begin position="864"/>
        <end position="881"/>
    </location>
</feature>
<feature type="compositionally biased region" description="Basic and acidic residues" evidence="5">
    <location>
        <begin position="822"/>
        <end position="841"/>
    </location>
</feature>
<reference evidence="6" key="1">
    <citation type="submission" date="2020-11" db="EMBL/GenBank/DDBJ databases">
        <authorList>
            <person name="Tran Van P."/>
        </authorList>
    </citation>
    <scope>NUCLEOTIDE SEQUENCE</scope>
</reference>
<feature type="compositionally biased region" description="Basic and acidic residues" evidence="5">
    <location>
        <begin position="544"/>
        <end position="555"/>
    </location>
</feature>
<keyword evidence="3" id="KW-0440">LIM domain</keyword>
<feature type="region of interest" description="Disordered" evidence="5">
    <location>
        <begin position="335"/>
        <end position="421"/>
    </location>
</feature>
<accession>A0A7R8WRN0</accession>
<feature type="compositionally biased region" description="Low complexity" evidence="5">
    <location>
        <begin position="576"/>
        <end position="607"/>
    </location>
</feature>
<feature type="region of interest" description="Disordered" evidence="5">
    <location>
        <begin position="448"/>
        <end position="634"/>
    </location>
</feature>
<name>A0A7R8WRN0_9CRUS</name>
<dbReference type="EMBL" id="OB667488">
    <property type="protein sequence ID" value="CAD7234003.1"/>
    <property type="molecule type" value="Genomic_DNA"/>
</dbReference>
<feature type="non-terminal residue" evidence="6">
    <location>
        <position position="1"/>
    </location>
</feature>
<feature type="compositionally biased region" description="Acidic residues" evidence="5">
    <location>
        <begin position="352"/>
        <end position="362"/>
    </location>
</feature>
<feature type="compositionally biased region" description="Low complexity" evidence="5">
    <location>
        <begin position="466"/>
        <end position="475"/>
    </location>
</feature>
<dbReference type="PANTHER" id="PTHR24206">
    <property type="entry name" value="OS06G0237300 PROTEIN"/>
    <property type="match status" value="1"/>
</dbReference>
<sequence length="919" mass="100743">MEIRAALETVTPTKIGSQVHAQPKANSGVGKPRDLVRAIGRIEETDWNVKQIEAKLAEHKKPAPASGAEAVPKWNRDRFQDKVRALTGDAKEKEEQKFGGLDSSLKRLERKLREGSSLEAGERGANKVSKMANELKTKLEGKSAPVPPPPKPQSPNPLAAILPGVGSSDLCHFCKQRVYLMERQSAEGRFFHRGCFRCEYCNTALRIGTHCYERNERTGVGGRFLCSQHYHCGYALPERKRFSRKAEEIQAAILEERALMNTELENLRGGTTDKTDFPVPRDQVAITRSRSRVMTPERIEFENSIEVLSESDDQILSEIDEEVFTEKNFRAGITATESEMDEEGSSTSTEEPPSEDAMEELEGLMSEAGREETQRLLDSWERRHPERKRKSEDKEEEPANQKAKDVEATPTKANGSKGNVDVRSLAQKWGGMTLGFHWCAPSRALPMPVSECAEQEPESDTEEEGSASSETSSADESIEDSGDESDAEDSESSDSTSGSSSAETEDDSLSTDIETDSEFERNTDSIPQPHLPRRQVSEPAVRVRCQEQHSEEITKKGSSAARVAPPRRRPPRKTRQAPPSDSKAPPKGAPAPKSIGPFSGVRPSSVVGPGGRGGPSPLARSQTTSVVPSSPRVAPEIMSASRAMELKRSFLLGSASERDVPSALDESNKRYSAANYQGSLTRLGGKQRYKDFLDKISESQKLLNPAPAPSAPMKIFLERVGSNTTSVEGEVTTKPPFSPSPLMTSSAILTSLSPKPSPPAPLAVLGNFPLRKEQSESCLPSLRGKGGLPFIQPYPFARPRPPKPSGESPQPGAIPDVVPDGGRPKPELIAEATAREQRRAAEGTFFATQAMVVEQEEEEEEPPQRPPSPPQRPSSPPPPVKVPSTRLAQLEQRGRDMEQRRRGSQESIANRTEPKDSRR</sequence>
<evidence type="ECO:0000256" key="5">
    <source>
        <dbReference type="SAM" id="MobiDB-lite"/>
    </source>
</evidence>
<feature type="coiled-coil region" evidence="4">
    <location>
        <begin position="76"/>
        <end position="111"/>
    </location>
</feature>
<feature type="compositionally biased region" description="Polar residues" evidence="5">
    <location>
        <begin position="619"/>
        <end position="628"/>
    </location>
</feature>
<dbReference type="PROSITE" id="PS00478">
    <property type="entry name" value="LIM_DOMAIN_1"/>
    <property type="match status" value="1"/>
</dbReference>
<dbReference type="AlphaFoldDB" id="A0A7R8WRN0"/>
<dbReference type="Gene3D" id="2.10.110.10">
    <property type="entry name" value="Cysteine Rich Protein"/>
    <property type="match status" value="1"/>
</dbReference>
<feature type="region of interest" description="Disordered" evidence="5">
    <location>
        <begin position="773"/>
        <end position="919"/>
    </location>
</feature>
<dbReference type="SMART" id="SM00132">
    <property type="entry name" value="LIM"/>
    <property type="match status" value="1"/>
</dbReference>
<keyword evidence="1" id="KW-0479">Metal-binding</keyword>
<feature type="compositionally biased region" description="Acidic residues" evidence="5">
    <location>
        <begin position="476"/>
        <end position="492"/>
    </location>
</feature>
<dbReference type="OrthoDB" id="25654at2759"/>
<feature type="compositionally biased region" description="Acidic residues" evidence="5">
    <location>
        <begin position="503"/>
        <end position="517"/>
    </location>
</feature>
<dbReference type="SUPFAM" id="SSF57716">
    <property type="entry name" value="Glucocorticoid receptor-like (DNA-binding domain)"/>
    <property type="match status" value="1"/>
</dbReference>
<dbReference type="InterPro" id="IPR001781">
    <property type="entry name" value="Znf_LIM"/>
</dbReference>
<gene>
    <name evidence="6" type="ORF">CTOB1V02_LOCUS11821</name>
</gene>
<evidence type="ECO:0000256" key="4">
    <source>
        <dbReference type="SAM" id="Coils"/>
    </source>
</evidence>
<feature type="compositionally biased region" description="Acidic residues" evidence="5">
    <location>
        <begin position="453"/>
        <end position="465"/>
    </location>
</feature>
<keyword evidence="2" id="KW-0862">Zinc</keyword>
<evidence type="ECO:0000256" key="3">
    <source>
        <dbReference type="ARBA" id="ARBA00023038"/>
    </source>
</evidence>
<protein>
    <submittedName>
        <fullName evidence="6">Uncharacterized protein</fullName>
    </submittedName>
</protein>
<evidence type="ECO:0000256" key="2">
    <source>
        <dbReference type="ARBA" id="ARBA00022833"/>
    </source>
</evidence>
<evidence type="ECO:0000313" key="6">
    <source>
        <dbReference type="EMBL" id="CAD7234003.1"/>
    </source>
</evidence>
<organism evidence="6">
    <name type="scientific">Cyprideis torosa</name>
    <dbReference type="NCBI Taxonomy" id="163714"/>
    <lineage>
        <taxon>Eukaryota</taxon>
        <taxon>Metazoa</taxon>
        <taxon>Ecdysozoa</taxon>
        <taxon>Arthropoda</taxon>
        <taxon>Crustacea</taxon>
        <taxon>Oligostraca</taxon>
        <taxon>Ostracoda</taxon>
        <taxon>Podocopa</taxon>
        <taxon>Podocopida</taxon>
        <taxon>Cytherocopina</taxon>
        <taxon>Cytheroidea</taxon>
        <taxon>Cytherideidae</taxon>
        <taxon>Cyprideis</taxon>
    </lineage>
</organism>